<dbReference type="AlphaFoldDB" id="E4ZHN1"/>
<dbReference type="InParanoid" id="E4ZHN1"/>
<gene>
    <name evidence="1" type="ORF">LEMA_P058980.1</name>
</gene>
<dbReference type="VEuPathDB" id="FungiDB:LEMA_P058980.1"/>
<keyword evidence="2" id="KW-1185">Reference proteome</keyword>
<evidence type="ECO:0000313" key="2">
    <source>
        <dbReference type="Proteomes" id="UP000002668"/>
    </source>
</evidence>
<sequence length="145" mass="16475">MAARRERDPYGVHDPNVQYKLHPHVIHVRSSAPLKGCSDPQKRPQSGYPCQCPTLGTRFTHNKHPAPPRTTHFQRAHCQRTARRNGLAHMQRHDSARAAHHHLRARLAANFTPERPTVVSFLPQLLEARLLAEVAPPDLQGRYCV</sequence>
<dbReference type="EMBL" id="FP929065">
    <property type="protein sequence ID" value="CBX90864.1"/>
    <property type="molecule type" value="Genomic_DNA"/>
</dbReference>
<dbReference type="HOGENOM" id="CLU_1787182_0_0_1"/>
<dbReference type="Proteomes" id="UP000002668">
    <property type="component" value="Genome"/>
</dbReference>
<reference evidence="2" key="1">
    <citation type="journal article" date="2011" name="Nat. Commun.">
        <title>Effector diversification within compartments of the Leptosphaeria maculans genome affected by Repeat-Induced Point mutations.</title>
        <authorList>
            <person name="Rouxel T."/>
            <person name="Grandaubert J."/>
            <person name="Hane J.K."/>
            <person name="Hoede C."/>
            <person name="van de Wouw A.P."/>
            <person name="Couloux A."/>
            <person name="Dominguez V."/>
            <person name="Anthouard V."/>
            <person name="Bally P."/>
            <person name="Bourras S."/>
            <person name="Cozijnsen A.J."/>
            <person name="Ciuffetti L.M."/>
            <person name="Degrave A."/>
            <person name="Dilmaghani A."/>
            <person name="Duret L."/>
            <person name="Fudal I."/>
            <person name="Goodwin S.B."/>
            <person name="Gout L."/>
            <person name="Glaser N."/>
            <person name="Linglin J."/>
            <person name="Kema G.H.J."/>
            <person name="Lapalu N."/>
            <person name="Lawrence C.B."/>
            <person name="May K."/>
            <person name="Meyer M."/>
            <person name="Ollivier B."/>
            <person name="Poulain J."/>
            <person name="Schoch C.L."/>
            <person name="Simon A."/>
            <person name="Spatafora J.W."/>
            <person name="Stachowiak A."/>
            <person name="Turgeon B.G."/>
            <person name="Tyler B.M."/>
            <person name="Vincent D."/>
            <person name="Weissenbach J."/>
            <person name="Amselem J."/>
            <person name="Quesneville H."/>
            <person name="Oliver R.P."/>
            <person name="Wincker P."/>
            <person name="Balesdent M.-H."/>
            <person name="Howlett B.J."/>
        </authorList>
    </citation>
    <scope>NUCLEOTIDE SEQUENCE [LARGE SCALE GENOMIC DNA]</scope>
    <source>
        <strain evidence="2">JN3 / isolate v23.1.3 / race Av1-4-5-6-7-8</strain>
    </source>
</reference>
<name>E4ZHN1_LEPMJ</name>
<organism evidence="2">
    <name type="scientific">Leptosphaeria maculans (strain JN3 / isolate v23.1.3 / race Av1-4-5-6-7-8)</name>
    <name type="common">Blackleg fungus</name>
    <name type="synonym">Phoma lingam</name>
    <dbReference type="NCBI Taxonomy" id="985895"/>
    <lineage>
        <taxon>Eukaryota</taxon>
        <taxon>Fungi</taxon>
        <taxon>Dikarya</taxon>
        <taxon>Ascomycota</taxon>
        <taxon>Pezizomycotina</taxon>
        <taxon>Dothideomycetes</taxon>
        <taxon>Pleosporomycetidae</taxon>
        <taxon>Pleosporales</taxon>
        <taxon>Pleosporineae</taxon>
        <taxon>Leptosphaeriaceae</taxon>
        <taxon>Plenodomus</taxon>
        <taxon>Plenodomus lingam/Leptosphaeria maculans species complex</taxon>
    </lineage>
</organism>
<evidence type="ECO:0000313" key="1">
    <source>
        <dbReference type="EMBL" id="CBX90864.1"/>
    </source>
</evidence>
<protein>
    <submittedName>
        <fullName evidence="1">Predicted protein</fullName>
    </submittedName>
</protein>
<proteinExistence type="predicted"/>
<accession>E4ZHN1</accession>